<reference evidence="2" key="1">
    <citation type="journal article" date="2014" name="Int. J. Syst. Evol. Microbiol.">
        <title>Complete genome sequence of Corynebacterium casei LMG S-19264T (=DSM 44701T), isolated from a smear-ripened cheese.</title>
        <authorList>
            <consortium name="US DOE Joint Genome Institute (JGI-PGF)"/>
            <person name="Walter F."/>
            <person name="Albersmeier A."/>
            <person name="Kalinowski J."/>
            <person name="Ruckert C."/>
        </authorList>
    </citation>
    <scope>NUCLEOTIDE SEQUENCE</scope>
    <source>
        <strain evidence="2">CGMCC 1.15725</strain>
    </source>
</reference>
<dbReference type="Proteomes" id="UP000646365">
    <property type="component" value="Unassembled WGS sequence"/>
</dbReference>
<organism evidence="2 3">
    <name type="scientific">Aliidongia dinghuensis</name>
    <dbReference type="NCBI Taxonomy" id="1867774"/>
    <lineage>
        <taxon>Bacteria</taxon>
        <taxon>Pseudomonadati</taxon>
        <taxon>Pseudomonadota</taxon>
        <taxon>Alphaproteobacteria</taxon>
        <taxon>Rhodospirillales</taxon>
        <taxon>Dongiaceae</taxon>
        <taxon>Aliidongia</taxon>
    </lineage>
</organism>
<sequence length="165" mass="17856">MKRLVALGCTLFLSVAALGARPAQAAVDRLAPFLGAFQGQSGQAPGDLFVPLWSKANPFDVTVTRQDDELTFSIGANEPVVMRFVPVSDRLYLLRTDRPGASGYAWVDADKLTFQAMLAPAGEPARGMRFIVSFEDDHRRLAAYTLKGSDAPVEVLDTALKSPED</sequence>
<dbReference type="RefSeq" id="WP_189042167.1">
    <property type="nucleotide sequence ID" value="NZ_BMJQ01000001.1"/>
</dbReference>
<gene>
    <name evidence="2" type="ORF">GCM10011611_05380</name>
</gene>
<feature type="signal peptide" evidence="1">
    <location>
        <begin position="1"/>
        <end position="25"/>
    </location>
</feature>
<dbReference type="AlphaFoldDB" id="A0A8J2YPE6"/>
<proteinExistence type="predicted"/>
<evidence type="ECO:0000313" key="3">
    <source>
        <dbReference type="Proteomes" id="UP000646365"/>
    </source>
</evidence>
<accession>A0A8J2YPE6</accession>
<dbReference type="EMBL" id="BMJQ01000001">
    <property type="protein sequence ID" value="GGF02811.1"/>
    <property type="molecule type" value="Genomic_DNA"/>
</dbReference>
<reference evidence="2" key="2">
    <citation type="submission" date="2020-09" db="EMBL/GenBank/DDBJ databases">
        <authorList>
            <person name="Sun Q."/>
            <person name="Zhou Y."/>
        </authorList>
    </citation>
    <scope>NUCLEOTIDE SEQUENCE</scope>
    <source>
        <strain evidence="2">CGMCC 1.15725</strain>
    </source>
</reference>
<keyword evidence="3" id="KW-1185">Reference proteome</keyword>
<comment type="caution">
    <text evidence="2">The sequence shown here is derived from an EMBL/GenBank/DDBJ whole genome shotgun (WGS) entry which is preliminary data.</text>
</comment>
<keyword evidence="1" id="KW-0732">Signal</keyword>
<protein>
    <submittedName>
        <fullName evidence="2">Uncharacterized protein</fullName>
    </submittedName>
</protein>
<evidence type="ECO:0000256" key="1">
    <source>
        <dbReference type="SAM" id="SignalP"/>
    </source>
</evidence>
<evidence type="ECO:0000313" key="2">
    <source>
        <dbReference type="EMBL" id="GGF02811.1"/>
    </source>
</evidence>
<name>A0A8J2YPE6_9PROT</name>
<feature type="chain" id="PRO_5035289812" evidence="1">
    <location>
        <begin position="26"/>
        <end position="165"/>
    </location>
</feature>